<evidence type="ECO:0000313" key="2">
    <source>
        <dbReference type="EMBL" id="TBT88406.1"/>
    </source>
</evidence>
<dbReference type="SMART" id="SM00858">
    <property type="entry name" value="SAF"/>
    <property type="match status" value="1"/>
</dbReference>
<proteinExistence type="predicted"/>
<dbReference type="InterPro" id="IPR013974">
    <property type="entry name" value="SAF"/>
</dbReference>
<accession>A0A4Q9KIH6</accession>
<dbReference type="RefSeq" id="WP_131166537.1">
    <property type="nucleotide sequence ID" value="NZ_SDMQ01000001.1"/>
</dbReference>
<name>A0A4Q9KIH6_9ACTN</name>
<dbReference type="AlphaFoldDB" id="A0A4Q9KIH6"/>
<keyword evidence="3" id="KW-1185">Reference proteome</keyword>
<dbReference type="CDD" id="cd11614">
    <property type="entry name" value="SAF_CpaB_FlgA_like"/>
    <property type="match status" value="1"/>
</dbReference>
<dbReference type="Proteomes" id="UP000292373">
    <property type="component" value="Unassembled WGS sequence"/>
</dbReference>
<comment type="caution">
    <text evidence="2">The sequence shown here is derived from an EMBL/GenBank/DDBJ whole genome shotgun (WGS) entry which is preliminary data.</text>
</comment>
<evidence type="ECO:0000259" key="1">
    <source>
        <dbReference type="SMART" id="SM00858"/>
    </source>
</evidence>
<evidence type="ECO:0000313" key="3">
    <source>
        <dbReference type="Proteomes" id="UP000292373"/>
    </source>
</evidence>
<dbReference type="Pfam" id="PF08666">
    <property type="entry name" value="SAF"/>
    <property type="match status" value="1"/>
</dbReference>
<organism evidence="2 3">
    <name type="scientific">Propioniciclava sinopodophylli</name>
    <dbReference type="NCBI Taxonomy" id="1837344"/>
    <lineage>
        <taxon>Bacteria</taxon>
        <taxon>Bacillati</taxon>
        <taxon>Actinomycetota</taxon>
        <taxon>Actinomycetes</taxon>
        <taxon>Propionibacteriales</taxon>
        <taxon>Propionibacteriaceae</taxon>
        <taxon>Propioniciclava</taxon>
    </lineage>
</organism>
<protein>
    <recommendedName>
        <fullName evidence="1">SAF domain-containing protein</fullName>
    </recommendedName>
</protein>
<sequence>MSAHPSRAALRRTLYLRRRPLAALCAFAAVLAALLALAPAREPTVTAVAARTALPAGTVLEAGHLTAVQVPAPLVPAGAASAEADVAGRALAGPVTAGSILTTASVSSGGRVARPGHVVTSLPLPDESIAALVRPGVRVDVLDATGVVLAADVAVVAPPDTPGGNSLTTSPTGRTALVEVPVEVAGKLVSQGAMSLTVVVR</sequence>
<feature type="domain" description="SAF" evidence="1">
    <location>
        <begin position="45"/>
        <end position="107"/>
    </location>
</feature>
<gene>
    <name evidence="2" type="ORF">ET989_00110</name>
</gene>
<reference evidence="2 3" key="1">
    <citation type="submission" date="2019-01" db="EMBL/GenBank/DDBJ databases">
        <title>Lactibacter flavus gen. nov., sp. nov., a novel bacterium of the family Propionibacteriaceae isolated from raw milk and dairy products.</title>
        <authorList>
            <person name="Huptas C."/>
            <person name="Wenning M."/>
            <person name="Breitenwieser F."/>
            <person name="Doll E."/>
            <person name="Von Neubeck M."/>
            <person name="Busse H.-J."/>
            <person name="Scherer S."/>
        </authorList>
    </citation>
    <scope>NUCLEOTIDE SEQUENCE [LARGE SCALE GENOMIC DNA]</scope>
    <source>
        <strain evidence="2 3">KCTC 33808</strain>
    </source>
</reference>
<dbReference type="EMBL" id="SDMQ01000001">
    <property type="protein sequence ID" value="TBT88406.1"/>
    <property type="molecule type" value="Genomic_DNA"/>
</dbReference>